<dbReference type="Proteomes" id="UP000799302">
    <property type="component" value="Unassembled WGS sequence"/>
</dbReference>
<evidence type="ECO:0000256" key="10">
    <source>
        <dbReference type="SAM" id="SignalP"/>
    </source>
</evidence>
<evidence type="ECO:0000256" key="3">
    <source>
        <dbReference type="ARBA" id="ARBA00012601"/>
    </source>
</evidence>
<evidence type="ECO:0000313" key="12">
    <source>
        <dbReference type="EMBL" id="KAF2664533.1"/>
    </source>
</evidence>
<evidence type="ECO:0000256" key="8">
    <source>
        <dbReference type="ARBA" id="ARBA00023326"/>
    </source>
</evidence>
<dbReference type="GO" id="GO:0008810">
    <property type="term" value="F:cellulase activity"/>
    <property type="evidence" value="ECO:0007669"/>
    <property type="project" value="UniProtKB-EC"/>
</dbReference>
<feature type="domain" description="Glycoside hydrolase family 9" evidence="11">
    <location>
        <begin position="51"/>
        <end position="508"/>
    </location>
</feature>
<dbReference type="GO" id="GO:0030245">
    <property type="term" value="P:cellulose catabolic process"/>
    <property type="evidence" value="ECO:0007669"/>
    <property type="project" value="UniProtKB-KW"/>
</dbReference>
<keyword evidence="13" id="KW-1185">Reference proteome</keyword>
<proteinExistence type="inferred from homology"/>
<evidence type="ECO:0000256" key="1">
    <source>
        <dbReference type="ARBA" id="ARBA00000966"/>
    </source>
</evidence>
<organism evidence="12 13">
    <name type="scientific">Microthyrium microscopicum</name>
    <dbReference type="NCBI Taxonomy" id="703497"/>
    <lineage>
        <taxon>Eukaryota</taxon>
        <taxon>Fungi</taxon>
        <taxon>Dikarya</taxon>
        <taxon>Ascomycota</taxon>
        <taxon>Pezizomycotina</taxon>
        <taxon>Dothideomycetes</taxon>
        <taxon>Dothideomycetes incertae sedis</taxon>
        <taxon>Microthyriales</taxon>
        <taxon>Microthyriaceae</taxon>
        <taxon>Microthyrium</taxon>
    </lineage>
</organism>
<feature type="transmembrane region" description="Helical" evidence="9">
    <location>
        <begin position="545"/>
        <end position="566"/>
    </location>
</feature>
<feature type="chain" id="PRO_5025600390" description="cellulase" evidence="10">
    <location>
        <begin position="22"/>
        <end position="587"/>
    </location>
</feature>
<evidence type="ECO:0000256" key="9">
    <source>
        <dbReference type="SAM" id="Phobius"/>
    </source>
</evidence>
<evidence type="ECO:0000256" key="6">
    <source>
        <dbReference type="ARBA" id="ARBA00023277"/>
    </source>
</evidence>
<comment type="catalytic activity">
    <reaction evidence="1">
        <text>Endohydrolysis of (1-&gt;4)-beta-D-glucosidic linkages in cellulose, lichenin and cereal beta-D-glucans.</text>
        <dbReference type="EC" id="3.2.1.4"/>
    </reaction>
</comment>
<keyword evidence="9" id="KW-0472">Membrane</keyword>
<dbReference type="SUPFAM" id="SSF48208">
    <property type="entry name" value="Six-hairpin glycosidases"/>
    <property type="match status" value="1"/>
</dbReference>
<dbReference type="EMBL" id="MU004242">
    <property type="protein sequence ID" value="KAF2664533.1"/>
    <property type="molecule type" value="Genomic_DNA"/>
</dbReference>
<keyword evidence="4 12" id="KW-0378">Hydrolase</keyword>
<keyword evidence="9" id="KW-1133">Transmembrane helix</keyword>
<keyword evidence="10" id="KW-0732">Signal</keyword>
<dbReference type="PANTHER" id="PTHR22298">
    <property type="entry name" value="ENDO-1,4-BETA-GLUCANASE"/>
    <property type="match status" value="1"/>
</dbReference>
<evidence type="ECO:0000256" key="4">
    <source>
        <dbReference type="ARBA" id="ARBA00022801"/>
    </source>
</evidence>
<evidence type="ECO:0000256" key="5">
    <source>
        <dbReference type="ARBA" id="ARBA00023001"/>
    </source>
</evidence>
<gene>
    <name evidence="12" type="ORF">BT63DRAFT_429295</name>
</gene>
<keyword evidence="6" id="KW-0119">Carbohydrate metabolism</keyword>
<keyword evidence="9" id="KW-0812">Transmembrane</keyword>
<evidence type="ECO:0000256" key="2">
    <source>
        <dbReference type="ARBA" id="ARBA00007072"/>
    </source>
</evidence>
<dbReference type="Pfam" id="PF00759">
    <property type="entry name" value="Glyco_hydro_9"/>
    <property type="match status" value="1"/>
</dbReference>
<dbReference type="AlphaFoldDB" id="A0A6A6TZV2"/>
<comment type="similarity">
    <text evidence="2">Belongs to the glycosyl hydrolase 9 (cellulase E) family.</text>
</comment>
<accession>A0A6A6TZV2</accession>
<dbReference type="InterPro" id="IPR012341">
    <property type="entry name" value="6hp_glycosidase-like_sf"/>
</dbReference>
<reference evidence="12" key="1">
    <citation type="journal article" date="2020" name="Stud. Mycol.">
        <title>101 Dothideomycetes genomes: a test case for predicting lifestyles and emergence of pathogens.</title>
        <authorList>
            <person name="Haridas S."/>
            <person name="Albert R."/>
            <person name="Binder M."/>
            <person name="Bloem J."/>
            <person name="Labutti K."/>
            <person name="Salamov A."/>
            <person name="Andreopoulos B."/>
            <person name="Baker S."/>
            <person name="Barry K."/>
            <person name="Bills G."/>
            <person name="Bluhm B."/>
            <person name="Cannon C."/>
            <person name="Castanera R."/>
            <person name="Culley D."/>
            <person name="Daum C."/>
            <person name="Ezra D."/>
            <person name="Gonzalez J."/>
            <person name="Henrissat B."/>
            <person name="Kuo A."/>
            <person name="Liang C."/>
            <person name="Lipzen A."/>
            <person name="Lutzoni F."/>
            <person name="Magnuson J."/>
            <person name="Mondo S."/>
            <person name="Nolan M."/>
            <person name="Ohm R."/>
            <person name="Pangilinan J."/>
            <person name="Park H.-J."/>
            <person name="Ramirez L."/>
            <person name="Alfaro M."/>
            <person name="Sun H."/>
            <person name="Tritt A."/>
            <person name="Yoshinaga Y."/>
            <person name="Zwiers L.-H."/>
            <person name="Turgeon B."/>
            <person name="Goodwin S."/>
            <person name="Spatafora J."/>
            <person name="Crous P."/>
            <person name="Grigoriev I."/>
        </authorList>
    </citation>
    <scope>NUCLEOTIDE SEQUENCE</scope>
    <source>
        <strain evidence="12">CBS 115976</strain>
    </source>
</reference>
<keyword evidence="5" id="KW-0136">Cellulose degradation</keyword>
<feature type="signal peptide" evidence="10">
    <location>
        <begin position="1"/>
        <end position="21"/>
    </location>
</feature>
<evidence type="ECO:0000259" key="11">
    <source>
        <dbReference type="Pfam" id="PF00759"/>
    </source>
</evidence>
<protein>
    <recommendedName>
        <fullName evidence="3">cellulase</fullName>
        <ecNumber evidence="3">3.2.1.4</ecNumber>
    </recommendedName>
</protein>
<dbReference type="Gene3D" id="1.50.10.10">
    <property type="match status" value="1"/>
</dbReference>
<name>A0A6A6TZV2_9PEZI</name>
<dbReference type="OrthoDB" id="10257085at2759"/>
<evidence type="ECO:0000313" key="13">
    <source>
        <dbReference type="Proteomes" id="UP000799302"/>
    </source>
</evidence>
<keyword evidence="7" id="KW-0326">Glycosidase</keyword>
<keyword evidence="8" id="KW-0624">Polysaccharide degradation</keyword>
<sequence>MLPFVILTSLAAHLLLVKVHAQASINTPYTPPPASQGQTASAKDTPNRQWANLLGNSLYFYDIQRSGQLPQDFRVSWRNNSVPDDGKDVNIDLSGGYFDAGNYIKATLPLCWVLTQMAWSGLSFGHGYNAAAQTPYLDRALRQGLDWILQASSVDGEVVVFIGKESTDNVYFGGDQNIPTNDRPSYKITRDNPGTDVTAICAAALAAGSLLYNGTVLPVDSTGKLQEAADMKDEAYSTQLLTRAQSLYDQAQNSLPQQVYQKAVPEVAWAYASSDFDDNLILGGTFLALATGQQNYSQYAQSIYSNSSYGYPVTSGALNWDTHQPAVPVLLVQAALANPNLNINADKYRAAAEVYLDPLVNKKMDGTKYTKGGLFLIPGDSDDASLNPALNCAALAVIYSRLATSGSKTNSYLAWARTQVDYALGNNPAHVVYSVGLHPSSPKNPQSALATGSSSGSVDNIDTDPPTERWVLYGGLVGGPAKDDSFSDRRSDYRETEVALDYVSPMLVLAAHRLAIGDTTDPFYVTMTEPVSSGGDGGLSIGAKVGIAIGCIIGFFLLLAGLAWVFRRSIKRFLNRRREPKHIPLEP</sequence>
<dbReference type="InterPro" id="IPR008928">
    <property type="entry name" value="6-hairpin_glycosidase_sf"/>
</dbReference>
<evidence type="ECO:0000256" key="7">
    <source>
        <dbReference type="ARBA" id="ARBA00023295"/>
    </source>
</evidence>
<dbReference type="EC" id="3.2.1.4" evidence="3"/>
<dbReference type="InterPro" id="IPR001701">
    <property type="entry name" value="Glyco_hydro_9"/>
</dbReference>